<feature type="compositionally biased region" description="Basic residues" evidence="1">
    <location>
        <begin position="174"/>
        <end position="190"/>
    </location>
</feature>
<feature type="compositionally biased region" description="Basic and acidic residues" evidence="1">
    <location>
        <begin position="94"/>
        <end position="103"/>
    </location>
</feature>
<feature type="compositionally biased region" description="Low complexity" evidence="1">
    <location>
        <begin position="224"/>
        <end position="237"/>
    </location>
</feature>
<evidence type="ECO:0000313" key="3">
    <source>
        <dbReference type="Proteomes" id="UP000054383"/>
    </source>
</evidence>
<accession>A0A0U1M3D6</accession>
<feature type="compositionally biased region" description="Basic residues" evidence="1">
    <location>
        <begin position="263"/>
        <end position="272"/>
    </location>
</feature>
<feature type="region of interest" description="Disordered" evidence="1">
    <location>
        <begin position="94"/>
        <end position="293"/>
    </location>
</feature>
<name>A0A0U1M3D6_TALIS</name>
<keyword evidence="3" id="KW-1185">Reference proteome</keyword>
<proteinExistence type="predicted"/>
<feature type="compositionally biased region" description="Polar residues" evidence="1">
    <location>
        <begin position="193"/>
        <end position="223"/>
    </location>
</feature>
<evidence type="ECO:0000313" key="2">
    <source>
        <dbReference type="EMBL" id="CRG90077.1"/>
    </source>
</evidence>
<dbReference type="OrthoDB" id="4356069at2759"/>
<gene>
    <name evidence="2" type="ORF">PISL3812_07118</name>
</gene>
<dbReference type="EMBL" id="CVMT01000007">
    <property type="protein sequence ID" value="CRG90077.1"/>
    <property type="molecule type" value="Genomic_DNA"/>
</dbReference>
<dbReference type="OMA" id="QGSWNQW"/>
<feature type="region of interest" description="Disordered" evidence="1">
    <location>
        <begin position="1"/>
        <end position="29"/>
    </location>
</feature>
<dbReference type="AlphaFoldDB" id="A0A0U1M3D6"/>
<reference evidence="2 3" key="1">
    <citation type="submission" date="2015-04" db="EMBL/GenBank/DDBJ databases">
        <authorList>
            <person name="Syromyatnikov M.Y."/>
            <person name="Popov V.N."/>
        </authorList>
    </citation>
    <scope>NUCLEOTIDE SEQUENCE [LARGE SCALE GENOMIC DNA]</scope>
    <source>
        <strain evidence="2">WF-38-12</strain>
    </source>
</reference>
<sequence length="293" mass="32717">MSGNIFKWRKRRQLSSDMDSRFGDVSISSPNEGSWNEMAHTQYIHQQPPETNKAGRLKALFRSNAAEQPVYMNSVQQPAPVVRPERSEVRVPHHPMVDIEAHKRSMSADGRRGSGGRRTASGQTLVHTGSPRSIVDVLDSSSCCSSDGDDEEEEEREMKRPSRRRSQSQDSSSQHHHMSRAPRRDIRQHRSPPLSSTAVMRRYSSQSNAHSSVTNSTPSTATFSSRHTSMTSAASHSHYQHGIPPRLPEEVPPVPKIAPSSTRWKKKSRAKASKGSSIGPQELVPSHDELWGY</sequence>
<evidence type="ECO:0000256" key="1">
    <source>
        <dbReference type="SAM" id="MobiDB-lite"/>
    </source>
</evidence>
<protein>
    <submittedName>
        <fullName evidence="2">Uncharacterized protein</fullName>
    </submittedName>
</protein>
<organism evidence="2 3">
    <name type="scientific">Talaromyces islandicus</name>
    <name type="common">Penicillium islandicum</name>
    <dbReference type="NCBI Taxonomy" id="28573"/>
    <lineage>
        <taxon>Eukaryota</taxon>
        <taxon>Fungi</taxon>
        <taxon>Dikarya</taxon>
        <taxon>Ascomycota</taxon>
        <taxon>Pezizomycotina</taxon>
        <taxon>Eurotiomycetes</taxon>
        <taxon>Eurotiomycetidae</taxon>
        <taxon>Eurotiales</taxon>
        <taxon>Trichocomaceae</taxon>
        <taxon>Talaromyces</taxon>
        <taxon>Talaromyces sect. Islandici</taxon>
    </lineage>
</organism>
<dbReference type="Proteomes" id="UP000054383">
    <property type="component" value="Unassembled WGS sequence"/>
</dbReference>